<evidence type="ECO:0000256" key="1">
    <source>
        <dbReference type="SAM" id="Phobius"/>
    </source>
</evidence>
<dbReference type="OrthoDB" id="9789113at2"/>
<keyword evidence="1" id="KW-0812">Transmembrane</keyword>
<keyword evidence="1" id="KW-0472">Membrane</keyword>
<sequence length="220" mass="25009">MINRDADRPWRFWLVAVLFVILAVSVKMQTGFLNFLDSTFISMVQKNPSNMKAGFYAFMTSIASPTLDIIWVVLIAFLLWGFKYKIQAIWAILTIIGGDAVAAIVKKIIARPRPSMHLKVDDGYSFPSGHVFGAFLVIAILWVIVVPMIQTSWKRIVIQVLMVIVLILIMASRIYRDAHYPSDTLGSVMLAYMWLQIAEGLYARFAPRLVNFRVLHNSKL</sequence>
<comment type="caution">
    <text evidence="3">The sequence shown here is derived from an EMBL/GenBank/DDBJ whole genome shotgun (WGS) entry which is preliminary data.</text>
</comment>
<dbReference type="PANTHER" id="PTHR14969:SF13">
    <property type="entry name" value="AT30094P"/>
    <property type="match status" value="1"/>
</dbReference>
<protein>
    <submittedName>
        <fullName evidence="3">Phosphatase</fullName>
    </submittedName>
</protein>
<reference evidence="3 4" key="1">
    <citation type="journal article" date="2018" name="Int. J. Syst. Evol. Microbiol.">
        <title>Lactobacillus bambusae sp. nov., isolated from a traditional fermented Ma-bamboo shoots of Taiwan.</title>
        <authorList>
            <person name="Wang L.-T."/>
        </authorList>
    </citation>
    <scope>NUCLEOTIDE SEQUENCE [LARGE SCALE GENOMIC DNA]</scope>
    <source>
        <strain evidence="3 4">BS-W1</strain>
    </source>
</reference>
<feature type="transmembrane region" description="Helical" evidence="1">
    <location>
        <begin position="156"/>
        <end position="175"/>
    </location>
</feature>
<dbReference type="InterPro" id="IPR036938">
    <property type="entry name" value="PAP2/HPO_sf"/>
</dbReference>
<dbReference type="Pfam" id="PF01569">
    <property type="entry name" value="PAP2"/>
    <property type="match status" value="1"/>
</dbReference>
<evidence type="ECO:0000259" key="2">
    <source>
        <dbReference type="SMART" id="SM00014"/>
    </source>
</evidence>
<dbReference type="Gene3D" id="1.20.144.10">
    <property type="entry name" value="Phosphatidic acid phosphatase type 2/haloperoxidase"/>
    <property type="match status" value="2"/>
</dbReference>
<dbReference type="SMART" id="SM00014">
    <property type="entry name" value="acidPPc"/>
    <property type="match status" value="1"/>
</dbReference>
<dbReference type="PANTHER" id="PTHR14969">
    <property type="entry name" value="SPHINGOSINE-1-PHOSPHATE PHOSPHOHYDROLASE"/>
    <property type="match status" value="1"/>
</dbReference>
<dbReference type="EMBL" id="QCXQ01000002">
    <property type="protein sequence ID" value="PWG00573.1"/>
    <property type="molecule type" value="Genomic_DNA"/>
</dbReference>
<keyword evidence="4" id="KW-1185">Reference proteome</keyword>
<dbReference type="AlphaFoldDB" id="A0A2V1N0N4"/>
<gene>
    <name evidence="3" type="ORF">DCM90_03395</name>
</gene>
<dbReference type="InterPro" id="IPR000326">
    <property type="entry name" value="PAP2/HPO"/>
</dbReference>
<evidence type="ECO:0000313" key="3">
    <source>
        <dbReference type="EMBL" id="PWG00573.1"/>
    </source>
</evidence>
<organism evidence="3 4">
    <name type="scientific">Levilactobacillus bambusae</name>
    <dbReference type="NCBI Taxonomy" id="2024736"/>
    <lineage>
        <taxon>Bacteria</taxon>
        <taxon>Bacillati</taxon>
        <taxon>Bacillota</taxon>
        <taxon>Bacilli</taxon>
        <taxon>Lactobacillales</taxon>
        <taxon>Lactobacillaceae</taxon>
        <taxon>Levilactobacillus</taxon>
    </lineage>
</organism>
<feature type="transmembrane region" description="Helical" evidence="1">
    <location>
        <begin position="129"/>
        <end position="149"/>
    </location>
</feature>
<feature type="transmembrane region" description="Helical" evidence="1">
    <location>
        <begin position="187"/>
        <end position="205"/>
    </location>
</feature>
<feature type="transmembrane region" description="Helical" evidence="1">
    <location>
        <begin position="55"/>
        <end position="81"/>
    </location>
</feature>
<keyword evidence="1" id="KW-1133">Transmembrane helix</keyword>
<dbReference type="SUPFAM" id="SSF48317">
    <property type="entry name" value="Acid phosphatase/Vanadium-dependent haloperoxidase"/>
    <property type="match status" value="1"/>
</dbReference>
<feature type="domain" description="Phosphatidic acid phosphatase type 2/haloperoxidase" evidence="2">
    <location>
        <begin position="88"/>
        <end position="199"/>
    </location>
</feature>
<dbReference type="CDD" id="cd03392">
    <property type="entry name" value="PAP2_like_2"/>
    <property type="match status" value="1"/>
</dbReference>
<feature type="transmembrane region" description="Helical" evidence="1">
    <location>
        <begin position="12"/>
        <end position="35"/>
    </location>
</feature>
<accession>A0A2V1N0N4</accession>
<dbReference type="Proteomes" id="UP000245080">
    <property type="component" value="Unassembled WGS sequence"/>
</dbReference>
<evidence type="ECO:0000313" key="4">
    <source>
        <dbReference type="Proteomes" id="UP000245080"/>
    </source>
</evidence>
<name>A0A2V1N0N4_9LACO</name>
<proteinExistence type="predicted"/>
<feature type="transmembrane region" description="Helical" evidence="1">
    <location>
        <begin position="88"/>
        <end position="109"/>
    </location>
</feature>